<dbReference type="AlphaFoldDB" id="A0A831TD66"/>
<dbReference type="EMBL" id="DSIY01000219">
    <property type="protein sequence ID" value="HEG91637.1"/>
    <property type="molecule type" value="Genomic_DNA"/>
</dbReference>
<organism evidence="2">
    <name type="scientific">Thermorudis peleae</name>
    <dbReference type="NCBI Taxonomy" id="1382356"/>
    <lineage>
        <taxon>Bacteria</taxon>
        <taxon>Pseudomonadati</taxon>
        <taxon>Thermomicrobiota</taxon>
        <taxon>Thermomicrobia</taxon>
        <taxon>Thermomicrobia incertae sedis</taxon>
        <taxon>Thermorudis</taxon>
    </lineage>
</organism>
<keyword evidence="1" id="KW-0812">Transmembrane</keyword>
<sequence>MTTLRRRTTQLAWIAVILGAGIIVAGELAGWGWARLVSAALASAGGITLGATFGLSRPGKERLRSRLARWSLPMASILAAVMVLPALAALGLSTLGAAMQLGDGRAPAMSLAGLALAFTMLAATLAVTVVALRAIREARTLAAPRGDDRAEGERA</sequence>
<feature type="transmembrane region" description="Helical" evidence="1">
    <location>
        <begin position="111"/>
        <end position="135"/>
    </location>
</feature>
<feature type="transmembrane region" description="Helical" evidence="1">
    <location>
        <begin position="77"/>
        <end position="99"/>
    </location>
</feature>
<comment type="caution">
    <text evidence="2">The sequence shown here is derived from an EMBL/GenBank/DDBJ whole genome shotgun (WGS) entry which is preliminary data.</text>
</comment>
<feature type="transmembrane region" description="Helical" evidence="1">
    <location>
        <begin position="12"/>
        <end position="31"/>
    </location>
</feature>
<accession>A0A831TD66</accession>
<evidence type="ECO:0000313" key="2">
    <source>
        <dbReference type="EMBL" id="HEG91637.1"/>
    </source>
</evidence>
<proteinExistence type="predicted"/>
<feature type="transmembrane region" description="Helical" evidence="1">
    <location>
        <begin position="37"/>
        <end position="56"/>
    </location>
</feature>
<gene>
    <name evidence="2" type="ORF">ENP34_09405</name>
</gene>
<keyword evidence="1" id="KW-1133">Transmembrane helix</keyword>
<name>A0A831TD66_9BACT</name>
<evidence type="ECO:0000256" key="1">
    <source>
        <dbReference type="SAM" id="Phobius"/>
    </source>
</evidence>
<protein>
    <submittedName>
        <fullName evidence="2">Uncharacterized protein</fullName>
    </submittedName>
</protein>
<reference evidence="2" key="1">
    <citation type="journal article" date="2020" name="mSystems">
        <title>Genome- and Community-Level Interaction Insights into Carbon Utilization and Element Cycling Functions of Hydrothermarchaeota in Hydrothermal Sediment.</title>
        <authorList>
            <person name="Zhou Z."/>
            <person name="Liu Y."/>
            <person name="Xu W."/>
            <person name="Pan J."/>
            <person name="Luo Z.H."/>
            <person name="Li M."/>
        </authorList>
    </citation>
    <scope>NUCLEOTIDE SEQUENCE [LARGE SCALE GENOMIC DNA]</scope>
    <source>
        <strain evidence="2">SpSt-210</strain>
    </source>
</reference>
<keyword evidence="1" id="KW-0472">Membrane</keyword>